<evidence type="ECO:0000256" key="1">
    <source>
        <dbReference type="SAM" id="SignalP"/>
    </source>
</evidence>
<feature type="signal peptide" evidence="1">
    <location>
        <begin position="1"/>
        <end position="22"/>
    </location>
</feature>
<accession>A0A378U3S4</accession>
<dbReference type="GO" id="GO:0046872">
    <property type="term" value="F:metal ion binding"/>
    <property type="evidence" value="ECO:0007669"/>
    <property type="project" value="InterPro"/>
</dbReference>
<dbReference type="AlphaFoldDB" id="A0A378U3S4"/>
<dbReference type="InterPro" id="IPR050361">
    <property type="entry name" value="MPP/UQCRC_Complex"/>
</dbReference>
<evidence type="ECO:0000313" key="3">
    <source>
        <dbReference type="EMBL" id="STZ69777.1"/>
    </source>
</evidence>
<dbReference type="InterPro" id="IPR011249">
    <property type="entry name" value="Metalloenz_LuxS/M16"/>
</dbReference>
<dbReference type="PANTHER" id="PTHR11851">
    <property type="entry name" value="METALLOPROTEASE"/>
    <property type="match status" value="1"/>
</dbReference>
<evidence type="ECO:0000259" key="2">
    <source>
        <dbReference type="Pfam" id="PF05193"/>
    </source>
</evidence>
<feature type="domain" description="Peptidase M16 C-terminal" evidence="2">
    <location>
        <begin position="198"/>
        <end position="377"/>
    </location>
</feature>
<feature type="chain" id="PRO_5017003629" evidence="1">
    <location>
        <begin position="23"/>
        <end position="681"/>
    </location>
</feature>
<dbReference type="InterPro" id="IPR007863">
    <property type="entry name" value="Peptidase_M16_C"/>
</dbReference>
<gene>
    <name evidence="3" type="ORF">NCTC11179_03294</name>
</gene>
<proteinExistence type="predicted"/>
<dbReference type="EMBL" id="UGQL01000002">
    <property type="protein sequence ID" value="STZ69777.1"/>
    <property type="molecule type" value="Genomic_DNA"/>
</dbReference>
<sequence length="681" mass="74303">MKKVYIYAASLVFALAAAQLQAQDRKQPLSGPVPTVHVGQPTSFVLKNGLKVLVVPNHKLPQVSYMLTIDNPLVVEGDKAGVTSILSEVLGNQTKKMSKEQFNDEIDFLGANVRFSAGGAFASGLSKYNETILGLLADGALNSVITQEEFDKAKAQVIESLKTSEKSVSAVAGRVEDALLYGKNTAAGEFETEATVSNVTLADVQEYYAKYFAPNNAYLVVVGDVDYKKTEKAVKSLFNNWKKSTTTFTEGTTNKNVAATQIDFVNMPNAVQSEIALVNEVNLKMTDSDYFAALLANQILGGGGEGRLFLNLREAHGWTYGAYSSISTARKYPGKFRASASVRNVVTDSAVTEFIKEINLMRTTLVKDDELKMAKAKYIGNFVMEIQKPETVARYALNKELHQLPADFYENYIKSINAVTPQDIQKAAQKYFLNDNMRIVIVGKGADVVPALEGLQKPMFFYDKEANAVEKPVFKKEVPAGVTVQTVLANYIQAIGGDAKVKAVKSLMITSEAEVQGMKLEMVNKVKDGFLSSEQKMMGAVMSKQVITPKVGYSVIQGQKAEITGEELKEAQAEATPFSELKANATAVLTGIESINGVDAYGVKVGNTTSYYDTATGLKVAVVQEVEQMGQKMQQVVNYSDYKEVKGIKFPFVQSMNVGIEIEMKIKEVKVNEGVSDADFK</sequence>
<keyword evidence="1" id="KW-0732">Signal</keyword>
<dbReference type="RefSeq" id="WP_115092424.1">
    <property type="nucleotide sequence ID" value="NZ_CP068107.1"/>
</dbReference>
<organism evidence="3 4">
    <name type="scientific">Myroides odoratus</name>
    <name type="common">Flavobacterium odoratum</name>
    <dbReference type="NCBI Taxonomy" id="256"/>
    <lineage>
        <taxon>Bacteria</taxon>
        <taxon>Pseudomonadati</taxon>
        <taxon>Bacteroidota</taxon>
        <taxon>Flavobacteriia</taxon>
        <taxon>Flavobacteriales</taxon>
        <taxon>Flavobacteriaceae</taxon>
        <taxon>Myroides</taxon>
    </lineage>
</organism>
<dbReference type="Pfam" id="PF05193">
    <property type="entry name" value="Peptidase_M16_C"/>
    <property type="match status" value="1"/>
</dbReference>
<evidence type="ECO:0000313" key="4">
    <source>
        <dbReference type="Proteomes" id="UP000255024"/>
    </source>
</evidence>
<dbReference type="Gene3D" id="3.30.830.10">
    <property type="entry name" value="Metalloenzyme, LuxS/M16 peptidase-like"/>
    <property type="match status" value="2"/>
</dbReference>
<reference evidence="3 4" key="1">
    <citation type="submission" date="2018-06" db="EMBL/GenBank/DDBJ databases">
        <authorList>
            <consortium name="Pathogen Informatics"/>
            <person name="Doyle S."/>
        </authorList>
    </citation>
    <scope>NUCLEOTIDE SEQUENCE [LARGE SCALE GENOMIC DNA]</scope>
    <source>
        <strain evidence="3 4">NCTC11179</strain>
    </source>
</reference>
<keyword evidence="4" id="KW-1185">Reference proteome</keyword>
<dbReference type="SUPFAM" id="SSF63411">
    <property type="entry name" value="LuxS/MPP-like metallohydrolase"/>
    <property type="match status" value="2"/>
</dbReference>
<name>A0A378U3S4_MYROD</name>
<protein>
    <submittedName>
        <fullName evidence="3">Peptidase M16 inactive domain</fullName>
    </submittedName>
</protein>
<dbReference type="Proteomes" id="UP000255024">
    <property type="component" value="Unassembled WGS sequence"/>
</dbReference>